<keyword evidence="9" id="KW-0808">Transferase</keyword>
<feature type="transmembrane region" description="Helical" evidence="7">
    <location>
        <begin position="177"/>
        <end position="195"/>
    </location>
</feature>
<name>A0AAX2ZF65_9FIRM</name>
<feature type="transmembrane region" description="Helical" evidence="7">
    <location>
        <begin position="141"/>
        <end position="165"/>
    </location>
</feature>
<feature type="transmembrane region" description="Helical" evidence="7">
    <location>
        <begin position="329"/>
        <end position="349"/>
    </location>
</feature>
<evidence type="ECO:0000256" key="3">
    <source>
        <dbReference type="ARBA" id="ARBA00022475"/>
    </source>
</evidence>
<keyword evidence="10" id="KW-1185">Reference proteome</keyword>
<evidence type="ECO:0000313" key="9">
    <source>
        <dbReference type="EMBL" id="UEL47365.1"/>
    </source>
</evidence>
<sequence>MNKRVIEEYNLTRVFAVILVVIGHCTYYTINTNYGGIDYISIMENMNVNDTITHKLLEIMVRIIYSFHMPLFVALSGALFSIQMKGNRYQRLNLLVKDKFFRLIVPFFVITLCYVVPLKFISQYFNDNLIELVKEIILGQFMLMGNSSLWFLPSLFLNFIMLYIIEKKYNGKDIFKIVLFITMYLISYKITIPIISNPLRYILWFYMGYKFESVRVKFNIYINQNKIIFIISLGMFIFTSFIGRKILDTNILYLSMKIICNWATTILGCFIVYYVSYLLITNTKIMDYKLTNIIKDNSFGIYLYSDTLNYLILFLIYNIYGIGVFGSEFGALIIFLIRLILTTIISIAISKLLKRKNLKYIC</sequence>
<keyword evidence="5 7" id="KW-1133">Transmembrane helix</keyword>
<evidence type="ECO:0000256" key="4">
    <source>
        <dbReference type="ARBA" id="ARBA00022692"/>
    </source>
</evidence>
<dbReference type="KEGG" id="tem:JW646_17315"/>
<evidence type="ECO:0000256" key="1">
    <source>
        <dbReference type="ARBA" id="ARBA00004651"/>
    </source>
</evidence>
<evidence type="ECO:0000256" key="7">
    <source>
        <dbReference type="SAM" id="Phobius"/>
    </source>
</evidence>
<protein>
    <submittedName>
        <fullName evidence="9">Acyltransferase family protein</fullName>
    </submittedName>
</protein>
<keyword evidence="6 7" id="KW-0472">Membrane</keyword>
<dbReference type="GO" id="GO:0005886">
    <property type="term" value="C:plasma membrane"/>
    <property type="evidence" value="ECO:0007669"/>
    <property type="project" value="UniProtKB-SubCell"/>
</dbReference>
<dbReference type="PANTHER" id="PTHR40074">
    <property type="entry name" value="O-ACETYLTRANSFERASE WECH"/>
    <property type="match status" value="1"/>
</dbReference>
<keyword evidence="3" id="KW-1003">Cell membrane</keyword>
<dbReference type="Proteomes" id="UP001198983">
    <property type="component" value="Chromosome"/>
</dbReference>
<feature type="transmembrane region" description="Helical" evidence="7">
    <location>
        <begin position="227"/>
        <end position="247"/>
    </location>
</feature>
<feature type="domain" description="Acyltransferase 3" evidence="8">
    <location>
        <begin position="8"/>
        <end position="350"/>
    </location>
</feature>
<reference evidence="9 10" key="1">
    <citation type="journal article" date="2023" name="Int. J. Syst. Evol. Microbiol.">
        <title>Terrisporobacter hibernicus sp. nov., isolated from bovine faeces in Northern Ireland.</title>
        <authorList>
            <person name="Mitchell M."/>
            <person name="Nguyen S.V."/>
            <person name="Connor M."/>
            <person name="Fairley D.J."/>
            <person name="Donoghue O."/>
            <person name="Marshall H."/>
            <person name="Koolman L."/>
            <person name="McMullan G."/>
            <person name="Schaffer K.E."/>
            <person name="McGrath J.W."/>
            <person name="Fanning S."/>
        </authorList>
    </citation>
    <scope>NUCLEOTIDE SEQUENCE [LARGE SCALE GENOMIC DNA]</scope>
    <source>
        <strain evidence="9 10">MCA3</strain>
    </source>
</reference>
<feature type="transmembrane region" description="Helical" evidence="7">
    <location>
        <begin position="301"/>
        <end position="323"/>
    </location>
</feature>
<evidence type="ECO:0000313" key="10">
    <source>
        <dbReference type="Proteomes" id="UP001198983"/>
    </source>
</evidence>
<feature type="transmembrane region" description="Helical" evidence="7">
    <location>
        <begin position="259"/>
        <end position="280"/>
    </location>
</feature>
<dbReference type="GO" id="GO:0009246">
    <property type="term" value="P:enterobacterial common antigen biosynthetic process"/>
    <property type="evidence" value="ECO:0007669"/>
    <property type="project" value="TreeGrafter"/>
</dbReference>
<dbReference type="GO" id="GO:0016413">
    <property type="term" value="F:O-acetyltransferase activity"/>
    <property type="evidence" value="ECO:0007669"/>
    <property type="project" value="TreeGrafter"/>
</dbReference>
<evidence type="ECO:0000256" key="5">
    <source>
        <dbReference type="ARBA" id="ARBA00022989"/>
    </source>
</evidence>
<gene>
    <name evidence="9" type="ORF">JW646_17315</name>
</gene>
<keyword evidence="9" id="KW-0012">Acyltransferase</keyword>
<dbReference type="Pfam" id="PF01757">
    <property type="entry name" value="Acyl_transf_3"/>
    <property type="match status" value="1"/>
</dbReference>
<dbReference type="EMBL" id="CP081135">
    <property type="protein sequence ID" value="UEL47365.1"/>
    <property type="molecule type" value="Genomic_DNA"/>
</dbReference>
<evidence type="ECO:0000256" key="6">
    <source>
        <dbReference type="ARBA" id="ARBA00023136"/>
    </source>
</evidence>
<dbReference type="InterPro" id="IPR002656">
    <property type="entry name" value="Acyl_transf_3_dom"/>
</dbReference>
<evidence type="ECO:0000256" key="2">
    <source>
        <dbReference type="ARBA" id="ARBA00007400"/>
    </source>
</evidence>
<feature type="transmembrane region" description="Helical" evidence="7">
    <location>
        <begin position="63"/>
        <end position="82"/>
    </location>
</feature>
<comment type="similarity">
    <text evidence="2">Belongs to the acyltransferase 3 family.</text>
</comment>
<comment type="subcellular location">
    <subcellularLocation>
        <location evidence="1">Cell membrane</location>
        <topology evidence="1">Multi-pass membrane protein</topology>
    </subcellularLocation>
</comment>
<evidence type="ECO:0000259" key="8">
    <source>
        <dbReference type="Pfam" id="PF01757"/>
    </source>
</evidence>
<proteinExistence type="inferred from homology"/>
<feature type="transmembrane region" description="Helical" evidence="7">
    <location>
        <begin position="103"/>
        <end position="121"/>
    </location>
</feature>
<keyword evidence="4 7" id="KW-0812">Transmembrane</keyword>
<accession>A0AAX2ZF65</accession>
<dbReference type="PANTHER" id="PTHR40074:SF2">
    <property type="entry name" value="O-ACETYLTRANSFERASE WECH"/>
    <property type="match status" value="1"/>
</dbReference>
<dbReference type="RefSeq" id="WP_228415819.1">
    <property type="nucleotide sequence ID" value="NZ_CP081135.1"/>
</dbReference>
<organism evidence="9 10">
    <name type="scientific">Terrisporobacter hibernicus</name>
    <dbReference type="NCBI Taxonomy" id="2813371"/>
    <lineage>
        <taxon>Bacteria</taxon>
        <taxon>Bacillati</taxon>
        <taxon>Bacillota</taxon>
        <taxon>Clostridia</taxon>
        <taxon>Peptostreptococcales</taxon>
        <taxon>Peptostreptococcaceae</taxon>
        <taxon>Terrisporobacter</taxon>
    </lineage>
</organism>
<feature type="transmembrane region" description="Helical" evidence="7">
    <location>
        <begin position="12"/>
        <end position="30"/>
    </location>
</feature>
<dbReference type="AlphaFoldDB" id="A0AAX2ZF65"/>